<evidence type="ECO:0000313" key="2">
    <source>
        <dbReference type="Proteomes" id="UP000298324"/>
    </source>
</evidence>
<organism evidence="1 2">
    <name type="scientific">Pelotomaculum schinkii</name>
    <dbReference type="NCBI Taxonomy" id="78350"/>
    <lineage>
        <taxon>Bacteria</taxon>
        <taxon>Bacillati</taxon>
        <taxon>Bacillota</taxon>
        <taxon>Clostridia</taxon>
        <taxon>Eubacteriales</taxon>
        <taxon>Desulfotomaculaceae</taxon>
        <taxon>Pelotomaculum</taxon>
    </lineage>
</organism>
<evidence type="ECO:0000313" key="1">
    <source>
        <dbReference type="EMBL" id="TEB04297.1"/>
    </source>
</evidence>
<protein>
    <submittedName>
        <fullName evidence="1">Uncharacterized protein</fullName>
    </submittedName>
</protein>
<proteinExistence type="predicted"/>
<reference evidence="1 2" key="1">
    <citation type="journal article" date="2018" name="Environ. Microbiol.">
        <title>Novel energy conservation strategies and behaviour of Pelotomaculum schinkii driving syntrophic propionate catabolism.</title>
        <authorList>
            <person name="Hidalgo-Ahumada C.A.P."/>
            <person name="Nobu M.K."/>
            <person name="Narihiro T."/>
            <person name="Tamaki H."/>
            <person name="Liu W.T."/>
            <person name="Kamagata Y."/>
            <person name="Stams A.J.M."/>
            <person name="Imachi H."/>
            <person name="Sousa D.Z."/>
        </authorList>
    </citation>
    <scope>NUCLEOTIDE SEQUENCE [LARGE SCALE GENOMIC DNA]</scope>
    <source>
        <strain evidence="1 2">HH</strain>
    </source>
</reference>
<accession>A0A4Y7R617</accession>
<dbReference type="AlphaFoldDB" id="A0A4Y7R617"/>
<name>A0A4Y7R617_9FIRM</name>
<dbReference type="EMBL" id="QFGA01000004">
    <property type="protein sequence ID" value="TEB04297.1"/>
    <property type="molecule type" value="Genomic_DNA"/>
</dbReference>
<dbReference type="Proteomes" id="UP000298324">
    <property type="component" value="Unassembled WGS sequence"/>
</dbReference>
<gene>
    <name evidence="1" type="ORF">Psch_04023</name>
</gene>
<keyword evidence="2" id="KW-1185">Reference proteome</keyword>
<dbReference type="RefSeq" id="WP_190259451.1">
    <property type="nucleotide sequence ID" value="NZ_QFGA01000004.1"/>
</dbReference>
<sequence length="57" mass="6475">MHDMQLPTTKVSYDPKAGTAQMLIDDHKVTLHFQAEDPSKCLWHFLFEAWAAEGADT</sequence>
<comment type="caution">
    <text evidence="1">The sequence shown here is derived from an EMBL/GenBank/DDBJ whole genome shotgun (WGS) entry which is preliminary data.</text>
</comment>